<evidence type="ECO:0000256" key="13">
    <source>
        <dbReference type="ARBA" id="ARBA00022842"/>
    </source>
</evidence>
<dbReference type="GO" id="GO:0007004">
    <property type="term" value="P:telomere maintenance via telomerase"/>
    <property type="evidence" value="ECO:0007669"/>
    <property type="project" value="TreeGrafter"/>
</dbReference>
<comment type="similarity">
    <text evidence="4">Belongs to the SMC family. RAD50 subfamily.</text>
</comment>
<feature type="coiled-coil region" evidence="20">
    <location>
        <begin position="899"/>
        <end position="940"/>
    </location>
</feature>
<evidence type="ECO:0000256" key="18">
    <source>
        <dbReference type="ARBA" id="ARBA00049360"/>
    </source>
</evidence>
<feature type="coiled-coil region" evidence="20">
    <location>
        <begin position="1101"/>
        <end position="1170"/>
    </location>
</feature>
<evidence type="ECO:0000256" key="9">
    <source>
        <dbReference type="ARBA" id="ARBA00022763"/>
    </source>
</evidence>
<dbReference type="FunFam" id="3.40.50.300:FF:000947">
    <property type="entry name" value="DNA repair protein RAD50"/>
    <property type="match status" value="1"/>
</dbReference>
<dbReference type="Pfam" id="PF13476">
    <property type="entry name" value="AAA_23"/>
    <property type="match status" value="1"/>
</dbReference>
<dbReference type="GO" id="GO:0000794">
    <property type="term" value="C:condensed nuclear chromosome"/>
    <property type="evidence" value="ECO:0007669"/>
    <property type="project" value="TreeGrafter"/>
</dbReference>
<keyword evidence="12" id="KW-0067">ATP-binding</keyword>
<sequence length="1332" mass="154963">MSSIDKLLVQGIRSFDPQNAQTLQFYTPLTLITIIECLKYATTGELPPNSKGGAFIHDPKLLGENIVKAQVRLMFKDVNQSPLVCSRSIQLTQKRTTVAQKTLEGVIYTVPEPGAEKESVSLRCSDMDAEMSNRLGVPRAILDNVIFCHQEEANWPLSEPSVLKKKFDEIFSATRYTKALDSIKQIRKDQTVEVKLHAKELKHLEEKKVKSDKIRIDLKKTQKHIKSYQETIEELNSEEEGVHKQINELLQKMSEYNDIRYSISQLEHSIQISQSNHDELVETTQKMNDSEESLLEIRDNHQINVETLELQHSEKRGLITELQNKINELRNEIMGIVSEKGILETEQARYVSKSNSLKDLLKTIVSDHGIDCSGIGNSIEIMEELDARYKDLESKITKIREISRKKEGALQKESQGIGSKVASTREAIRFHRIQITNNENELQSMKYKVKELGVSEGKIETLTKRLEKEEADLEQLRLSIEAENAQEIIEDKRSELQVTEMDINELNKEIALLNRSADTRAKLSIEQGKQKEFSEKCKSFKKKLQSLNNISLDKISELEERERELQNELQNSCSSLDTIEKGLQKKKAEKQSIETRLNMLTQSKKKYASDLRQKKRQISEVCEVDEFEKTFENLKEGINQLTEEIGFFKSATDMYSTYIETSEKERICPLCNRDFPQEKDLLEFISKLRIDYKKAPVEMIRTQESLKDITYRYNTIQSLQPIFQDIQRLQNETIPDLDKQISDLETDLLDATADLSQMEEDVNDSRKKLESIEANQDIVQKYIESLKLLEDIENTIHDLEESLEATGSLKTLDECYKDLESLQTLNRNLRQEVDNLSNDRHKKQLQWSESEGRVRDINSLITKEQSKIAERDRIIDQIKQLEASTKTELEKISELEPTLANMEYKFEEIQTKIEDLRNKAEAEQQEINTSIRKIEKSRDELKNLLFEIEGFDSKNLEKNIRVNKDLHKEATKKMEVLNRDLSKAEEQWKKIDHQLNNLKEYERAVSDNLKIYNYQRELQKQFKQKDELMVKLKELEGKMSLGSDDNDNGEEESDDENHQPSGRNYNRNKSKSPLYKKPKKMTYDERMQNLKQRHSKAISEKAGLLGEVKQLEDQARRYEYELRSDYKNIEKEYRDQSIVHKTSEVANKDLEKYSKALDNAIMEYHSLKMQEINKIIRELWYRTYRGTDIETIEIRSQNDGKSTRSYNYRVVMIKNGQAIDMRGRCSAGQKVMTSLIIRLALAETFGQNCGILALDEPTTNLDRANIKSFAENLIKIIEARRKQSNFQLIVITHDEDFLQLIGRSEFADYYWRVSKNDMQRSSVKKMEIAYSG</sequence>
<evidence type="ECO:0000256" key="21">
    <source>
        <dbReference type="SAM" id="MobiDB-lite"/>
    </source>
</evidence>
<keyword evidence="10" id="KW-0378">Hydrolase</keyword>
<dbReference type="GO" id="GO:0005524">
    <property type="term" value="F:ATP binding"/>
    <property type="evidence" value="ECO:0007669"/>
    <property type="project" value="UniProtKB-KW"/>
</dbReference>
<comment type="caution">
    <text evidence="23">The sequence shown here is derived from an EMBL/GenBank/DDBJ whole genome shotgun (WGS) entry which is preliminary data.</text>
</comment>
<dbReference type="EMBL" id="JANBPU010000102">
    <property type="protein sequence ID" value="KAJ1916464.1"/>
    <property type="molecule type" value="Genomic_DNA"/>
</dbReference>
<name>A0A9W8DNT7_9FUNG</name>
<dbReference type="InterPro" id="IPR013134">
    <property type="entry name" value="Zn_hook_RAD50"/>
</dbReference>
<keyword evidence="17" id="KW-0469">Meiosis</keyword>
<evidence type="ECO:0000256" key="15">
    <source>
        <dbReference type="ARBA" id="ARBA00023204"/>
    </source>
</evidence>
<keyword evidence="14 20" id="KW-0175">Coiled coil</keyword>
<keyword evidence="8" id="KW-0547">Nucleotide-binding</keyword>
<comment type="catalytic activity">
    <reaction evidence="18">
        <text>ATP + H2O = ADP + phosphate + H(+)</text>
        <dbReference type="Rhea" id="RHEA:13065"/>
        <dbReference type="ChEBI" id="CHEBI:15377"/>
        <dbReference type="ChEBI" id="CHEBI:15378"/>
        <dbReference type="ChEBI" id="CHEBI:30616"/>
        <dbReference type="ChEBI" id="CHEBI:43474"/>
        <dbReference type="ChEBI" id="CHEBI:456216"/>
    </reaction>
</comment>
<keyword evidence="9" id="KW-0227">DNA damage</keyword>
<dbReference type="Gene3D" id="3.40.50.300">
    <property type="entry name" value="P-loop containing nucleotide triphosphate hydrolases"/>
    <property type="match status" value="2"/>
</dbReference>
<dbReference type="GO" id="GO:0003691">
    <property type="term" value="F:double-stranded telomeric DNA binding"/>
    <property type="evidence" value="ECO:0007669"/>
    <property type="project" value="TreeGrafter"/>
</dbReference>
<reference evidence="23" key="1">
    <citation type="submission" date="2022-07" db="EMBL/GenBank/DDBJ databases">
        <title>Phylogenomic reconstructions and comparative analyses of Kickxellomycotina fungi.</title>
        <authorList>
            <person name="Reynolds N.K."/>
            <person name="Stajich J.E."/>
            <person name="Barry K."/>
            <person name="Grigoriev I.V."/>
            <person name="Crous P."/>
            <person name="Smith M.E."/>
        </authorList>
    </citation>
    <scope>NUCLEOTIDE SEQUENCE</scope>
    <source>
        <strain evidence="23">NBRC 100468</strain>
    </source>
</reference>
<dbReference type="Pfam" id="PF04423">
    <property type="entry name" value="Rad50_zn_hook"/>
    <property type="match status" value="1"/>
</dbReference>
<feature type="coiled-coil region" evidence="20">
    <location>
        <begin position="459"/>
        <end position="516"/>
    </location>
</feature>
<accession>A0A9W8DNT7</accession>
<evidence type="ECO:0000256" key="20">
    <source>
        <dbReference type="SAM" id="Coils"/>
    </source>
</evidence>
<dbReference type="GO" id="GO:0016887">
    <property type="term" value="F:ATP hydrolysis activity"/>
    <property type="evidence" value="ECO:0007669"/>
    <property type="project" value="InterPro"/>
</dbReference>
<keyword evidence="6" id="KW-0158">Chromosome</keyword>
<feature type="coiled-coil region" evidence="20">
    <location>
        <begin position="967"/>
        <end position="994"/>
    </location>
</feature>
<dbReference type="InterPro" id="IPR027417">
    <property type="entry name" value="P-loop_NTPase"/>
</dbReference>
<feature type="coiled-coil region" evidence="20">
    <location>
        <begin position="305"/>
        <end position="339"/>
    </location>
</feature>
<feature type="compositionally biased region" description="Acidic residues" evidence="21">
    <location>
        <begin position="1044"/>
        <end position="1055"/>
    </location>
</feature>
<dbReference type="PANTHER" id="PTHR18867">
    <property type="entry name" value="RAD50"/>
    <property type="match status" value="1"/>
</dbReference>
<evidence type="ECO:0000256" key="6">
    <source>
        <dbReference type="ARBA" id="ARBA00022454"/>
    </source>
</evidence>
<keyword evidence="16" id="KW-0539">Nucleus</keyword>
<dbReference type="GO" id="GO:0046872">
    <property type="term" value="F:metal ion binding"/>
    <property type="evidence" value="ECO:0007669"/>
    <property type="project" value="UniProtKB-UniRule"/>
</dbReference>
<evidence type="ECO:0000259" key="22">
    <source>
        <dbReference type="PROSITE" id="PS51131"/>
    </source>
</evidence>
<feature type="compositionally biased region" description="Basic residues" evidence="21">
    <location>
        <begin position="1066"/>
        <end position="1080"/>
    </location>
</feature>
<evidence type="ECO:0000256" key="5">
    <source>
        <dbReference type="ARBA" id="ARBA00017893"/>
    </source>
</evidence>
<evidence type="ECO:0000256" key="10">
    <source>
        <dbReference type="ARBA" id="ARBA00022801"/>
    </source>
</evidence>
<evidence type="ECO:0000256" key="4">
    <source>
        <dbReference type="ARBA" id="ARBA00009439"/>
    </source>
</evidence>
<dbReference type="GO" id="GO:0000722">
    <property type="term" value="P:telomere maintenance via recombination"/>
    <property type="evidence" value="ECO:0007669"/>
    <property type="project" value="TreeGrafter"/>
</dbReference>
<feature type="coiled-coil region" evidence="20">
    <location>
        <begin position="741"/>
        <end position="846"/>
    </location>
</feature>
<evidence type="ECO:0000313" key="24">
    <source>
        <dbReference type="Proteomes" id="UP001150538"/>
    </source>
</evidence>
<evidence type="ECO:0000256" key="16">
    <source>
        <dbReference type="ARBA" id="ARBA00023242"/>
    </source>
</evidence>
<evidence type="ECO:0000256" key="2">
    <source>
        <dbReference type="ARBA" id="ARBA00004123"/>
    </source>
</evidence>
<protein>
    <recommendedName>
        <fullName evidence="5">DNA repair protein RAD50</fullName>
    </recommendedName>
</protein>
<dbReference type="GO" id="GO:0006302">
    <property type="term" value="P:double-strand break repair"/>
    <property type="evidence" value="ECO:0007669"/>
    <property type="project" value="InterPro"/>
</dbReference>
<dbReference type="OrthoDB" id="18797at2759"/>
<evidence type="ECO:0000256" key="11">
    <source>
        <dbReference type="ARBA" id="ARBA00022833"/>
    </source>
</evidence>
<dbReference type="GO" id="GO:0051880">
    <property type="term" value="F:G-quadruplex DNA binding"/>
    <property type="evidence" value="ECO:0007669"/>
    <property type="project" value="TreeGrafter"/>
</dbReference>
<dbReference type="PROSITE" id="PS51131">
    <property type="entry name" value="ZN_HOOK"/>
    <property type="match status" value="1"/>
</dbReference>
<evidence type="ECO:0000313" key="23">
    <source>
        <dbReference type="EMBL" id="KAJ1916464.1"/>
    </source>
</evidence>
<feature type="binding site" evidence="19">
    <location>
        <position position="671"/>
    </location>
    <ligand>
        <name>Zn(2+)</name>
        <dbReference type="ChEBI" id="CHEBI:29105"/>
    </ligand>
</feature>
<evidence type="ECO:0000256" key="12">
    <source>
        <dbReference type="ARBA" id="ARBA00022840"/>
    </source>
</evidence>
<feature type="coiled-coil region" evidence="20">
    <location>
        <begin position="187"/>
        <end position="252"/>
    </location>
</feature>
<keyword evidence="15" id="KW-0234">DNA repair</keyword>
<feature type="region of interest" description="Disordered" evidence="21">
    <location>
        <begin position="1039"/>
        <end position="1082"/>
    </location>
</feature>
<dbReference type="PANTHER" id="PTHR18867:SF12">
    <property type="entry name" value="DNA REPAIR PROTEIN RAD50"/>
    <property type="match status" value="1"/>
</dbReference>
<feature type="coiled-coil region" evidence="20">
    <location>
        <begin position="375"/>
        <end position="402"/>
    </location>
</feature>
<dbReference type="FunFam" id="3.40.50.300:FF:001195">
    <property type="entry name" value="DNA repair protein rad50"/>
    <property type="match status" value="1"/>
</dbReference>
<organism evidence="23 24">
    <name type="scientific">Mycoemilia scoparia</name>
    <dbReference type="NCBI Taxonomy" id="417184"/>
    <lineage>
        <taxon>Eukaryota</taxon>
        <taxon>Fungi</taxon>
        <taxon>Fungi incertae sedis</taxon>
        <taxon>Zoopagomycota</taxon>
        <taxon>Kickxellomycotina</taxon>
        <taxon>Kickxellomycetes</taxon>
        <taxon>Kickxellales</taxon>
        <taxon>Kickxellaceae</taxon>
        <taxon>Mycoemilia</taxon>
    </lineage>
</organism>
<dbReference type="InterPro" id="IPR038729">
    <property type="entry name" value="Rad50/SbcC_AAA"/>
</dbReference>
<feature type="binding site" evidence="19">
    <location>
        <position position="668"/>
    </location>
    <ligand>
        <name>Zn(2+)</name>
        <dbReference type="ChEBI" id="CHEBI:29105"/>
    </ligand>
</feature>
<evidence type="ECO:0000256" key="8">
    <source>
        <dbReference type="ARBA" id="ARBA00022741"/>
    </source>
</evidence>
<dbReference type="GO" id="GO:0043047">
    <property type="term" value="F:single-stranded telomeric DNA binding"/>
    <property type="evidence" value="ECO:0007669"/>
    <property type="project" value="TreeGrafter"/>
</dbReference>
<keyword evidence="24" id="KW-1185">Reference proteome</keyword>
<keyword evidence="11 19" id="KW-0862">Zinc</keyword>
<dbReference type="SUPFAM" id="SSF52540">
    <property type="entry name" value="P-loop containing nucleoside triphosphate hydrolases"/>
    <property type="match status" value="1"/>
</dbReference>
<evidence type="ECO:0000256" key="3">
    <source>
        <dbReference type="ARBA" id="ARBA00004286"/>
    </source>
</evidence>
<evidence type="ECO:0000256" key="17">
    <source>
        <dbReference type="ARBA" id="ARBA00023254"/>
    </source>
</evidence>
<gene>
    <name evidence="23" type="primary">RAD50</name>
    <name evidence="23" type="ORF">H4219_003771</name>
</gene>
<feature type="domain" description="Zinc-hook" evidence="22">
    <location>
        <begin position="624"/>
        <end position="721"/>
    </location>
</feature>
<evidence type="ECO:0000256" key="1">
    <source>
        <dbReference type="ARBA" id="ARBA00001947"/>
    </source>
</evidence>
<comment type="subcellular location">
    <subcellularLocation>
        <location evidence="3">Chromosome</location>
    </subcellularLocation>
    <subcellularLocation>
        <location evidence="2">Nucleus</location>
    </subcellularLocation>
</comment>
<dbReference type="Gene3D" id="1.10.287.1490">
    <property type="match status" value="1"/>
</dbReference>
<evidence type="ECO:0000256" key="14">
    <source>
        <dbReference type="ARBA" id="ARBA00023054"/>
    </source>
</evidence>
<dbReference type="Proteomes" id="UP001150538">
    <property type="component" value="Unassembled WGS sequence"/>
</dbReference>
<dbReference type="GO" id="GO:0070192">
    <property type="term" value="P:chromosome organization involved in meiotic cell cycle"/>
    <property type="evidence" value="ECO:0007669"/>
    <property type="project" value="TreeGrafter"/>
</dbReference>
<dbReference type="GO" id="GO:0030870">
    <property type="term" value="C:Mre11 complex"/>
    <property type="evidence" value="ECO:0007669"/>
    <property type="project" value="UniProtKB-ARBA"/>
</dbReference>
<keyword evidence="7 19" id="KW-0479">Metal-binding</keyword>
<proteinExistence type="inferred from homology"/>
<feature type="coiled-coil region" evidence="20">
    <location>
        <begin position="541"/>
        <end position="644"/>
    </location>
</feature>
<keyword evidence="13" id="KW-0460">Magnesium</keyword>
<evidence type="ECO:0000256" key="7">
    <source>
        <dbReference type="ARBA" id="ARBA00022723"/>
    </source>
</evidence>
<evidence type="ECO:0000256" key="19">
    <source>
        <dbReference type="PROSITE-ProRule" id="PRU00471"/>
    </source>
</evidence>
<comment type="cofactor">
    <cofactor evidence="1">
        <name>Zn(2+)</name>
        <dbReference type="ChEBI" id="CHEBI:29105"/>
    </cofactor>
</comment>